<comment type="subcellular location">
    <subcellularLocation>
        <location evidence="6">Cytoplasm</location>
    </subcellularLocation>
</comment>
<dbReference type="GO" id="GO:0005737">
    <property type="term" value="C:cytoplasm"/>
    <property type="evidence" value="ECO:0007669"/>
    <property type="project" value="UniProtKB-SubCell"/>
</dbReference>
<dbReference type="NCBIfam" id="TIGR00256">
    <property type="entry name" value="D-aminoacyl-tRNA deacylase"/>
    <property type="match status" value="1"/>
</dbReference>
<name>A0A2U3DVB5_PURLI</name>
<dbReference type="Gene3D" id="3.50.80.10">
    <property type="entry name" value="D-tyrosyl-tRNA(Tyr) deacylase"/>
    <property type="match status" value="1"/>
</dbReference>
<dbReference type="Proteomes" id="UP000245956">
    <property type="component" value="Unassembled WGS sequence"/>
</dbReference>
<dbReference type="InterPro" id="IPR011009">
    <property type="entry name" value="Kinase-like_dom_sf"/>
</dbReference>
<dbReference type="AlphaFoldDB" id="A0A2U3DVB5"/>
<dbReference type="Pfam" id="PF02580">
    <property type="entry name" value="Tyr_Deacylase"/>
    <property type="match status" value="1"/>
</dbReference>
<dbReference type="PANTHER" id="PTHR10472">
    <property type="entry name" value="D-TYROSYL-TRNA TYR DEACYLASE"/>
    <property type="match status" value="1"/>
</dbReference>
<evidence type="ECO:0000259" key="7">
    <source>
        <dbReference type="Pfam" id="PF01636"/>
    </source>
</evidence>
<sequence>MTSRPQPPPGRRQLAPAIIQRVLSASVTVDKEVVSSIGKGVLVFAAVAPGDTEKEVNTIASKVLKMKLWDDESGGRWKKSVTDIGGEVLCVSQFTLLARTKKGTKPDFHGAMNPEEASRLYHYFVQKVKDDYVEDRVKDGKFQAMMEVALVNDGPGRASSRAAWPACALVVSRDVPTWSQVAAEAIQKLDLDFIIPAISWIQGFLRSLKFVCTEFKAVGGDDINPMISLLNIAFSSMFRPSTHWSGMRVTPPQQQSHVQPGSTAILLQPTTLSESRCLADAFRSALVKRRNSAMAASEAAAPRVGSPVPQDSTCMKTFPESSFFKERPASELPSPAEIRALNAESGDMRAESFGRPSPVIVPSLGLFVKYGADVTVAEMETQIRMRELLQGQVPIPEVFGWAEDGGQTFIYMSLVSGDTLQARWGSMSESEREAVCQKLRPMVNAWRTLPQEGGEPYVGSLGQRPLNDIILSDRPNFAGPFFGEDAVQQFQDACGIAIDENVPVVFTHADICPPNILLTPGPDPKVAAVIDWGQAGWYPSYWENCKARLVQALPYQFDPLLQEEWHVKYVPMIMDTVDEQK</sequence>
<dbReference type="CDD" id="cd05120">
    <property type="entry name" value="APH_ChoK_like"/>
    <property type="match status" value="1"/>
</dbReference>
<accession>A0A2U3DVB5</accession>
<dbReference type="InterPro" id="IPR002575">
    <property type="entry name" value="Aminoglycoside_PTrfase"/>
</dbReference>
<evidence type="ECO:0000256" key="3">
    <source>
        <dbReference type="ARBA" id="ARBA00020007"/>
    </source>
</evidence>
<dbReference type="FunFam" id="3.50.80.10:FF:000001">
    <property type="entry name" value="D-aminoacyl-tRNA deacylase"/>
    <property type="match status" value="1"/>
</dbReference>
<dbReference type="InterPro" id="IPR003732">
    <property type="entry name" value="Daa-tRNA_deacyls_DTD"/>
</dbReference>
<dbReference type="Gene3D" id="3.90.1200.10">
    <property type="match status" value="1"/>
</dbReference>
<evidence type="ECO:0000256" key="5">
    <source>
        <dbReference type="ARBA" id="ARBA00048018"/>
    </source>
</evidence>
<dbReference type="SUPFAM" id="SSF69500">
    <property type="entry name" value="DTD-like"/>
    <property type="match status" value="1"/>
</dbReference>
<comment type="caution">
    <text evidence="8">The sequence shown here is derived from an EMBL/GenBank/DDBJ whole genome shotgun (WGS) entry which is preliminary data.</text>
</comment>
<dbReference type="GO" id="GO:0051500">
    <property type="term" value="F:D-tyrosyl-tRNA(Tyr) deacylase activity"/>
    <property type="evidence" value="ECO:0007669"/>
    <property type="project" value="TreeGrafter"/>
</dbReference>
<reference evidence="8 9" key="1">
    <citation type="journal article" date="2016" name="Front. Microbiol.">
        <title>Genome and transcriptome sequences reveal the specific parasitism of the nematophagous Purpureocillium lilacinum 36-1.</title>
        <authorList>
            <person name="Xie J."/>
            <person name="Li S."/>
            <person name="Mo C."/>
            <person name="Xiao X."/>
            <person name="Peng D."/>
            <person name="Wang G."/>
            <person name="Xiao Y."/>
        </authorList>
    </citation>
    <scope>NUCLEOTIDE SEQUENCE [LARGE SCALE GENOMIC DNA]</scope>
    <source>
        <strain evidence="8 9">36-1</strain>
    </source>
</reference>
<keyword evidence="6" id="KW-0963">Cytoplasm</keyword>
<keyword evidence="6" id="KW-0378">Hydrolase</keyword>
<gene>
    <name evidence="8" type="ORF">PCL_05411</name>
</gene>
<dbReference type="InterPro" id="IPR023509">
    <property type="entry name" value="DTD-like_sf"/>
</dbReference>
<dbReference type="SUPFAM" id="SSF56112">
    <property type="entry name" value="Protein kinase-like (PK-like)"/>
    <property type="match status" value="1"/>
</dbReference>
<comment type="similarity">
    <text evidence="1 6">Belongs to the DTD family.</text>
</comment>
<evidence type="ECO:0000313" key="8">
    <source>
        <dbReference type="EMBL" id="PWI66193.1"/>
    </source>
</evidence>
<feature type="domain" description="Aminoglycoside phosphotransferase" evidence="7">
    <location>
        <begin position="375"/>
        <end position="539"/>
    </location>
</feature>
<evidence type="ECO:0000256" key="4">
    <source>
        <dbReference type="ARBA" id="ARBA00047676"/>
    </source>
</evidence>
<evidence type="ECO:0000256" key="6">
    <source>
        <dbReference type="RuleBase" id="RU003470"/>
    </source>
</evidence>
<keyword evidence="6" id="KW-0820">tRNA-binding</keyword>
<protein>
    <recommendedName>
        <fullName evidence="3 6">D-aminoacyl-tRNA deacylase</fullName>
        <ecNumber evidence="2 6">3.1.1.96</ecNumber>
    </recommendedName>
</protein>
<comment type="catalytic activity">
    <reaction evidence="4">
        <text>glycyl-tRNA(Ala) + H2O = tRNA(Ala) + glycine + H(+)</text>
        <dbReference type="Rhea" id="RHEA:53744"/>
        <dbReference type="Rhea" id="RHEA-COMP:9657"/>
        <dbReference type="Rhea" id="RHEA-COMP:13640"/>
        <dbReference type="ChEBI" id="CHEBI:15377"/>
        <dbReference type="ChEBI" id="CHEBI:15378"/>
        <dbReference type="ChEBI" id="CHEBI:57305"/>
        <dbReference type="ChEBI" id="CHEBI:78442"/>
        <dbReference type="ChEBI" id="CHEBI:78522"/>
        <dbReference type="EC" id="3.1.1.96"/>
    </reaction>
</comment>
<evidence type="ECO:0000256" key="2">
    <source>
        <dbReference type="ARBA" id="ARBA00013056"/>
    </source>
</evidence>
<evidence type="ECO:0000313" key="9">
    <source>
        <dbReference type="Proteomes" id="UP000245956"/>
    </source>
</evidence>
<evidence type="ECO:0000256" key="1">
    <source>
        <dbReference type="ARBA" id="ARBA00009673"/>
    </source>
</evidence>
<dbReference type="GO" id="GO:0000049">
    <property type="term" value="F:tRNA binding"/>
    <property type="evidence" value="ECO:0007669"/>
    <property type="project" value="UniProtKB-KW"/>
</dbReference>
<dbReference type="EMBL" id="LCWV01000027">
    <property type="protein sequence ID" value="PWI66193.1"/>
    <property type="molecule type" value="Genomic_DNA"/>
</dbReference>
<dbReference type="GO" id="GO:0106026">
    <property type="term" value="F:Gly-tRNA(Ala) deacylase activity"/>
    <property type="evidence" value="ECO:0007669"/>
    <property type="project" value="RHEA"/>
</dbReference>
<dbReference type="PANTHER" id="PTHR10472:SF5">
    <property type="entry name" value="D-AMINOACYL-TRNA DEACYLASE 1"/>
    <property type="match status" value="1"/>
</dbReference>
<keyword evidence="6" id="KW-0694">RNA-binding</keyword>
<dbReference type="EC" id="3.1.1.96" evidence="2 6"/>
<comment type="catalytic activity">
    <reaction evidence="5">
        <text>a D-aminoacyl-tRNA + H2O = a tRNA + a D-alpha-amino acid + H(+)</text>
        <dbReference type="Rhea" id="RHEA:13953"/>
        <dbReference type="Rhea" id="RHEA-COMP:10123"/>
        <dbReference type="Rhea" id="RHEA-COMP:10124"/>
        <dbReference type="ChEBI" id="CHEBI:15377"/>
        <dbReference type="ChEBI" id="CHEBI:15378"/>
        <dbReference type="ChEBI" id="CHEBI:59871"/>
        <dbReference type="ChEBI" id="CHEBI:78442"/>
        <dbReference type="ChEBI" id="CHEBI:79333"/>
        <dbReference type="EC" id="3.1.1.96"/>
    </reaction>
</comment>
<dbReference type="Pfam" id="PF01636">
    <property type="entry name" value="APH"/>
    <property type="match status" value="1"/>
</dbReference>
<proteinExistence type="inferred from homology"/>
<organism evidence="8 9">
    <name type="scientific">Purpureocillium lilacinum</name>
    <name type="common">Paecilomyces lilacinus</name>
    <dbReference type="NCBI Taxonomy" id="33203"/>
    <lineage>
        <taxon>Eukaryota</taxon>
        <taxon>Fungi</taxon>
        <taxon>Dikarya</taxon>
        <taxon>Ascomycota</taxon>
        <taxon>Pezizomycotina</taxon>
        <taxon>Sordariomycetes</taxon>
        <taxon>Hypocreomycetidae</taxon>
        <taxon>Hypocreales</taxon>
        <taxon>Ophiocordycipitaceae</taxon>
        <taxon>Purpureocillium</taxon>
    </lineage>
</organism>